<dbReference type="Pfam" id="PF23860">
    <property type="entry name" value="Ribophorin_II_3rd"/>
    <property type="match status" value="1"/>
</dbReference>
<dbReference type="InterPro" id="IPR055375">
    <property type="entry name" value="Ribophorin_II_2nd"/>
</dbReference>
<dbReference type="PANTHER" id="PTHR12640">
    <property type="entry name" value="RIBOPHORIN II"/>
    <property type="match status" value="1"/>
</dbReference>
<dbReference type="PANTHER" id="PTHR12640:SF0">
    <property type="entry name" value="DOLICHYL-DIPHOSPHOOLIGOSACCHARIDE--PROTEIN GLYCOSYLTRANSFERASE SUBUNIT 2"/>
    <property type="match status" value="1"/>
</dbReference>
<feature type="domain" description="Ribophorin II second" evidence="15">
    <location>
        <begin position="339"/>
        <end position="440"/>
    </location>
</feature>
<dbReference type="UniPathway" id="UPA00378"/>
<reference evidence="17" key="1">
    <citation type="submission" date="2021-06" db="EMBL/GenBank/DDBJ databases">
        <authorList>
            <person name="Hodson N. C."/>
            <person name="Mongue J. A."/>
            <person name="Jaron S. K."/>
        </authorList>
    </citation>
    <scope>NUCLEOTIDE SEQUENCE</scope>
</reference>
<feature type="transmembrane region" description="Helical" evidence="12">
    <location>
        <begin position="608"/>
        <end position="628"/>
    </location>
</feature>
<dbReference type="Pfam" id="PF25147">
    <property type="entry name" value="Ribophorin_II_C"/>
    <property type="match status" value="1"/>
</dbReference>
<evidence type="ECO:0000256" key="2">
    <source>
        <dbReference type="ARBA" id="ARBA00004477"/>
    </source>
</evidence>
<dbReference type="GO" id="GO:0006487">
    <property type="term" value="P:protein N-linked glycosylation"/>
    <property type="evidence" value="ECO:0007669"/>
    <property type="project" value="UniProtKB-UniRule"/>
</dbReference>
<proteinExistence type="inferred from homology"/>
<dbReference type="GO" id="GO:0008250">
    <property type="term" value="C:oligosaccharyltransferase complex"/>
    <property type="evidence" value="ECO:0007669"/>
    <property type="project" value="UniProtKB-UniRule"/>
</dbReference>
<keyword evidence="9 12" id="KW-1133">Transmembrane helix</keyword>
<comment type="subunit">
    <text evidence="11">Component of the oligosaccharyltransferase (OST) complex. OST exists in two different complex forms which contain common core subunits RPN1, RPN2, OST48, OST4, DAD1 and TMEM258, either STT3A or STT3B as catalytic subunits, and form-specific accessory subunits. STT3A complex assembly occurs through the formation of 3 subcomplexes. Subcomplex 1 contains RPN1 and TMEM258, subcomplex 2 contains the STT3A-specific subunits STT3A, DC2/OSTC, and KCP2 as well as the core subunit OST4, and subcomplex 3 contains RPN2, DAD1, and OST48. The STT3A complex can form stable complexes with the Sec61 complex or with both the Sec61 and TRAP complexes. Interacts with DDI2. Interacts with TMEM35A/NACHO.</text>
</comment>
<evidence type="ECO:0000256" key="7">
    <source>
        <dbReference type="ARBA" id="ARBA00022729"/>
    </source>
</evidence>
<evidence type="ECO:0000256" key="1">
    <source>
        <dbReference type="ARBA" id="ARBA00002791"/>
    </source>
</evidence>
<dbReference type="InterPro" id="IPR055373">
    <property type="entry name" value="Ribophorin_II_N"/>
</dbReference>
<gene>
    <name evidence="17" type="ORF">AFUS01_LOCUS30239</name>
</gene>
<keyword evidence="10 12" id="KW-0472">Membrane</keyword>
<keyword evidence="18" id="KW-1185">Reference proteome</keyword>
<dbReference type="InterPro" id="IPR056790">
    <property type="entry name" value="Ribophorin_II_C"/>
</dbReference>
<evidence type="ECO:0000256" key="4">
    <source>
        <dbReference type="ARBA" id="ARBA00009038"/>
    </source>
</evidence>
<comment type="subcellular location">
    <subcellularLocation>
        <location evidence="2 12">Endoplasmic reticulum membrane</location>
        <topology evidence="2 12">Multi-pass membrane protein</topology>
    </subcellularLocation>
</comment>
<comment type="similarity">
    <text evidence="4 12">Belongs to the SWP1 family.</text>
</comment>
<evidence type="ECO:0000256" key="10">
    <source>
        <dbReference type="ARBA" id="ARBA00023136"/>
    </source>
</evidence>
<evidence type="ECO:0000256" key="8">
    <source>
        <dbReference type="ARBA" id="ARBA00022824"/>
    </source>
</evidence>
<dbReference type="InterPro" id="IPR055374">
    <property type="entry name" value="Ribophorin_II_3rd"/>
</dbReference>
<protein>
    <recommendedName>
        <fullName evidence="5 12">Dolichyl-diphosphooligosaccharide--protein glycosyltransferase subunit 2</fullName>
    </recommendedName>
    <alternativeName>
        <fullName evidence="12">Ribophorin-2</fullName>
    </alternativeName>
</protein>
<evidence type="ECO:0000259" key="15">
    <source>
        <dbReference type="Pfam" id="PF23861"/>
    </source>
</evidence>
<evidence type="ECO:0000256" key="3">
    <source>
        <dbReference type="ARBA" id="ARBA00004922"/>
    </source>
</evidence>
<comment type="pathway">
    <text evidence="3 12">Protein modification; protein glycosylation.</text>
</comment>
<organism evidence="17 18">
    <name type="scientific">Allacma fusca</name>
    <dbReference type="NCBI Taxonomy" id="39272"/>
    <lineage>
        <taxon>Eukaryota</taxon>
        <taxon>Metazoa</taxon>
        <taxon>Ecdysozoa</taxon>
        <taxon>Arthropoda</taxon>
        <taxon>Hexapoda</taxon>
        <taxon>Collembola</taxon>
        <taxon>Symphypleona</taxon>
        <taxon>Sminthuridae</taxon>
        <taxon>Allacma</taxon>
    </lineage>
</organism>
<evidence type="ECO:0000259" key="16">
    <source>
        <dbReference type="Pfam" id="PF25147"/>
    </source>
</evidence>
<keyword evidence="8 12" id="KW-0256">Endoplasmic reticulum</keyword>
<dbReference type="Pfam" id="PF05817">
    <property type="entry name" value="Ribophorin_II"/>
    <property type="match status" value="1"/>
</dbReference>
<dbReference type="Proteomes" id="UP000708208">
    <property type="component" value="Unassembled WGS sequence"/>
</dbReference>
<evidence type="ECO:0000256" key="12">
    <source>
        <dbReference type="RuleBase" id="RU366029"/>
    </source>
</evidence>
<evidence type="ECO:0000259" key="14">
    <source>
        <dbReference type="Pfam" id="PF23860"/>
    </source>
</evidence>
<dbReference type="Pfam" id="PF23861">
    <property type="entry name" value="Ribophorin_II_2nd"/>
    <property type="match status" value="1"/>
</dbReference>
<feature type="transmembrane region" description="Helical" evidence="12">
    <location>
        <begin position="673"/>
        <end position="692"/>
    </location>
</feature>
<evidence type="ECO:0000313" key="17">
    <source>
        <dbReference type="EMBL" id="CAG7819813.1"/>
    </source>
</evidence>
<feature type="transmembrane region" description="Helical" evidence="12">
    <location>
        <begin position="640"/>
        <end position="661"/>
    </location>
</feature>
<dbReference type="OrthoDB" id="432292at2759"/>
<dbReference type="InterPro" id="IPR008814">
    <property type="entry name" value="Swp1"/>
</dbReference>
<evidence type="ECO:0000256" key="5">
    <source>
        <dbReference type="ARBA" id="ARBA00017612"/>
    </source>
</evidence>
<dbReference type="AlphaFoldDB" id="A0A8J2LCJ0"/>
<feature type="domain" description="Ribophorin II third" evidence="14">
    <location>
        <begin position="450"/>
        <end position="570"/>
    </location>
</feature>
<feature type="domain" description="Ribophorin II N-terminal" evidence="13">
    <location>
        <begin position="88"/>
        <end position="328"/>
    </location>
</feature>
<sequence>MFQSSQKVITQIRSSAAMKTNEGCVFLGPNRIYEFLDEEKLKLTQNGIYCQQELNCIMRLAPVLILLLSLWAVSGGDNDRKPAPTNALSPDDLRRIKAVLEKGLELKDPLLTSYSVLSNSFLGVETQKGADVCKYLLANLDSLDGSKIEPVFANVAAISKLTGCKVPALKAPVKQVAEKLVKEIGGASQEIFYAAASLKLSGTVVDGVKLAEVIKATIKTDDSPQSLGYALWATALAYKSGQKLDIWERIEDIVAQADEVDKQFLQFEGGLSVTAIIISGIFRIAEAANKPLPLTTDQVIKFGNYLVSRKTVTTPRGVFLLASALDVISKNKYSVPVYLGLAGSNVLTDANRVVTLRGSDLLGRPLDINVVLESAVSADGKKAVGVEFIQALPDKTDKTLFTIDLKSKPLSKGFFTLTLVPKSAKNEKNLILQAATVQVKQVGKLGAVSCRVGVQELDQQDHVTWTDLNKGQRLPTKLDLEPAQKLVVRVTASDSLHQVFVLLRHKETKREVAFIAQPETSGKTDYKLELDLTSNAKDLNYQSGSYEVVLYLGDFLIEDSTEWVLGDVQLTVFSGKPKSINQLYSVAYGPKPEIKHQFRVPEPRPPRFLSDTFTLLVLAPILILLILWAKIGVNISGFPASISALGFHLGLAGIFGVYATFWLKLSMFEALKIMTVPGLITFISGHRLLSFISERRTKGS</sequence>
<keyword evidence="6 12" id="KW-0812">Transmembrane</keyword>
<feature type="domain" description="Ribophorin II C-terminal" evidence="16">
    <location>
        <begin position="598"/>
        <end position="696"/>
    </location>
</feature>
<evidence type="ECO:0000313" key="18">
    <source>
        <dbReference type="Proteomes" id="UP000708208"/>
    </source>
</evidence>
<dbReference type="EMBL" id="CAJVCH010460979">
    <property type="protein sequence ID" value="CAG7819813.1"/>
    <property type="molecule type" value="Genomic_DNA"/>
</dbReference>
<keyword evidence="7" id="KW-0732">Signal</keyword>
<evidence type="ECO:0000256" key="11">
    <source>
        <dbReference type="ARBA" id="ARBA00046750"/>
    </source>
</evidence>
<name>A0A8J2LCJ0_9HEXA</name>
<comment type="function">
    <text evidence="1 12">Subunit of the oligosaccharyl transferase (OST) complex that catalyzes the initial transfer of a defined glycan (Glc(3)Man(9)GlcNAc(2) in eukaryotes) from the lipid carrier dolichol-pyrophosphate to an asparagine residue within an Asn-X-Ser/Thr consensus motif in nascent polypeptide chains, the first step in protein N-glycosylation. N-glycosylation occurs cotranslationally and the complex associates with the Sec61 complex at the channel-forming translocon complex that mediates protein translocation across the endoplasmic reticulum (ER). All subunits are required for a maximal enzyme activity.</text>
</comment>
<accession>A0A8J2LCJ0</accession>
<comment type="caution">
    <text evidence="17">The sequence shown here is derived from an EMBL/GenBank/DDBJ whole genome shotgun (WGS) entry which is preliminary data.</text>
</comment>
<evidence type="ECO:0000259" key="13">
    <source>
        <dbReference type="Pfam" id="PF05817"/>
    </source>
</evidence>
<evidence type="ECO:0000256" key="6">
    <source>
        <dbReference type="ARBA" id="ARBA00022692"/>
    </source>
</evidence>
<evidence type="ECO:0000256" key="9">
    <source>
        <dbReference type="ARBA" id="ARBA00022989"/>
    </source>
</evidence>